<sequence length="165" mass="18605">MPGDEEVHSVATDRDLGDVTNFYTSGIVKTRTGRYRITHILVDAGLVVNLMPVKLLKSIGARLTKTNDMVIRTATNALARIDYFADRRIIVAGVPCDLRVYALPAEYSPTYPMLLSRRWLQAVKAKGDYASGPYYIMGTDGTRVQIPSDEKYKRKVWETEHGRRP</sequence>
<protein>
    <recommendedName>
        <fullName evidence="3">Peptidase A2 domain-containing protein</fullName>
    </recommendedName>
</protein>
<evidence type="ECO:0008006" key="3">
    <source>
        <dbReference type="Google" id="ProtNLM"/>
    </source>
</evidence>
<organism evidence="1 2">
    <name type="scientific">Choiromyces venosus 120613-1</name>
    <dbReference type="NCBI Taxonomy" id="1336337"/>
    <lineage>
        <taxon>Eukaryota</taxon>
        <taxon>Fungi</taxon>
        <taxon>Dikarya</taxon>
        <taxon>Ascomycota</taxon>
        <taxon>Pezizomycotina</taxon>
        <taxon>Pezizomycetes</taxon>
        <taxon>Pezizales</taxon>
        <taxon>Tuberaceae</taxon>
        <taxon>Choiromyces</taxon>
    </lineage>
</organism>
<gene>
    <name evidence="1" type="ORF">L873DRAFT_77493</name>
</gene>
<evidence type="ECO:0000313" key="2">
    <source>
        <dbReference type="Proteomes" id="UP000276215"/>
    </source>
</evidence>
<dbReference type="OrthoDB" id="5430981at2759"/>
<proteinExistence type="predicted"/>
<dbReference type="EMBL" id="ML121415">
    <property type="protein sequence ID" value="RPA88338.1"/>
    <property type="molecule type" value="Genomic_DNA"/>
</dbReference>
<name>A0A3N4IUA8_9PEZI</name>
<accession>A0A3N4IUA8</accession>
<evidence type="ECO:0000313" key="1">
    <source>
        <dbReference type="EMBL" id="RPA88338.1"/>
    </source>
</evidence>
<dbReference type="Proteomes" id="UP000276215">
    <property type="component" value="Unassembled WGS sequence"/>
</dbReference>
<keyword evidence="2" id="KW-1185">Reference proteome</keyword>
<dbReference type="STRING" id="1336337.A0A3N4IUA8"/>
<dbReference type="AlphaFoldDB" id="A0A3N4IUA8"/>
<reference evidence="1 2" key="1">
    <citation type="journal article" date="2018" name="Nat. Ecol. Evol.">
        <title>Pezizomycetes genomes reveal the molecular basis of ectomycorrhizal truffle lifestyle.</title>
        <authorList>
            <person name="Murat C."/>
            <person name="Payen T."/>
            <person name="Noel B."/>
            <person name="Kuo A."/>
            <person name="Morin E."/>
            <person name="Chen J."/>
            <person name="Kohler A."/>
            <person name="Krizsan K."/>
            <person name="Balestrini R."/>
            <person name="Da Silva C."/>
            <person name="Montanini B."/>
            <person name="Hainaut M."/>
            <person name="Levati E."/>
            <person name="Barry K.W."/>
            <person name="Belfiori B."/>
            <person name="Cichocki N."/>
            <person name="Clum A."/>
            <person name="Dockter R.B."/>
            <person name="Fauchery L."/>
            <person name="Guy J."/>
            <person name="Iotti M."/>
            <person name="Le Tacon F."/>
            <person name="Lindquist E.A."/>
            <person name="Lipzen A."/>
            <person name="Malagnac F."/>
            <person name="Mello A."/>
            <person name="Molinier V."/>
            <person name="Miyauchi S."/>
            <person name="Poulain J."/>
            <person name="Riccioni C."/>
            <person name="Rubini A."/>
            <person name="Sitrit Y."/>
            <person name="Splivallo R."/>
            <person name="Traeger S."/>
            <person name="Wang M."/>
            <person name="Zifcakova L."/>
            <person name="Wipf D."/>
            <person name="Zambonelli A."/>
            <person name="Paolocci F."/>
            <person name="Nowrousian M."/>
            <person name="Ottonello S."/>
            <person name="Baldrian P."/>
            <person name="Spatafora J.W."/>
            <person name="Henrissat B."/>
            <person name="Nagy L.G."/>
            <person name="Aury J.M."/>
            <person name="Wincker P."/>
            <person name="Grigoriev I.V."/>
            <person name="Bonfante P."/>
            <person name="Martin F.M."/>
        </authorList>
    </citation>
    <scope>NUCLEOTIDE SEQUENCE [LARGE SCALE GENOMIC DNA]</scope>
    <source>
        <strain evidence="1 2">120613-1</strain>
    </source>
</reference>